<sequence length="145" mass="16437">METIEYYVYALFNKDTASFPFTAAFLVVFPAFTAAFLVVFPAFTAAFFADFKNFFDFGFFFGSGSSTASTSSTILPLIEIKQPQKLKQSKKVETFWLISKVKLGVNAPSETDDCGYFLRNIHKKYLTVYNPGCIYSRPCNLEKEK</sequence>
<feature type="transmembrane region" description="Helical" evidence="1">
    <location>
        <begin position="21"/>
        <end position="48"/>
    </location>
</feature>
<keyword evidence="1" id="KW-0472">Membrane</keyword>
<evidence type="ECO:0000313" key="6">
    <source>
        <dbReference type="Proteomes" id="UP000054805"/>
    </source>
</evidence>
<dbReference type="Proteomes" id="UP000054632">
    <property type="component" value="Unassembled WGS sequence"/>
</dbReference>
<keyword evidence="1" id="KW-1133">Transmembrane helix</keyword>
<proteinExistence type="predicted"/>
<gene>
    <name evidence="2" type="ORF">T4A_8009</name>
    <name evidence="3" type="ORF">T4B_5092</name>
    <name evidence="4" type="ORF">T4C_3136</name>
</gene>
<dbReference type="EMBL" id="JYDV01000014">
    <property type="protein sequence ID" value="KRZ42459.1"/>
    <property type="molecule type" value="Genomic_DNA"/>
</dbReference>
<reference evidence="5 6" key="1">
    <citation type="submission" date="2015-01" db="EMBL/GenBank/DDBJ databases">
        <title>Evolution of Trichinella species and genotypes.</title>
        <authorList>
            <person name="Korhonen P.K."/>
            <person name="Edoardo P."/>
            <person name="Giuseppe L.R."/>
            <person name="Gasser R.B."/>
        </authorList>
    </citation>
    <scope>NUCLEOTIDE SEQUENCE [LARGE SCALE GENOMIC DNA]</scope>
    <source>
        <strain evidence="2">ISS13</strain>
        <strain evidence="4">ISS176</strain>
        <strain evidence="3">ISS588</strain>
    </source>
</reference>
<protein>
    <submittedName>
        <fullName evidence="3">Uncharacterized protein</fullName>
    </submittedName>
</protein>
<accession>A0A0V1IZ24</accession>
<dbReference type="Proteomes" id="UP000054805">
    <property type="component" value="Unassembled WGS sequence"/>
</dbReference>
<keyword evidence="6" id="KW-1185">Reference proteome</keyword>
<evidence type="ECO:0000256" key="1">
    <source>
        <dbReference type="SAM" id="Phobius"/>
    </source>
</evidence>
<evidence type="ECO:0000313" key="3">
    <source>
        <dbReference type="EMBL" id="KRZ27991.1"/>
    </source>
</evidence>
<organism evidence="3 6">
    <name type="scientific">Trichinella pseudospiralis</name>
    <name type="common">Parasitic roundworm</name>
    <dbReference type="NCBI Taxonomy" id="6337"/>
    <lineage>
        <taxon>Eukaryota</taxon>
        <taxon>Metazoa</taxon>
        <taxon>Ecdysozoa</taxon>
        <taxon>Nematoda</taxon>
        <taxon>Enoplea</taxon>
        <taxon>Dorylaimia</taxon>
        <taxon>Trichinellida</taxon>
        <taxon>Trichinellidae</taxon>
        <taxon>Trichinella</taxon>
    </lineage>
</organism>
<evidence type="ECO:0000313" key="4">
    <source>
        <dbReference type="EMBL" id="KRZ42459.1"/>
    </source>
</evidence>
<evidence type="ECO:0000313" key="2">
    <source>
        <dbReference type="EMBL" id="KRY71735.1"/>
    </source>
</evidence>
<keyword evidence="1" id="KW-0812">Transmembrane</keyword>
<dbReference type="AlphaFoldDB" id="A0A0V1IZ24"/>
<feature type="transmembrane region" description="Helical" evidence="1">
    <location>
        <begin position="54"/>
        <end position="78"/>
    </location>
</feature>
<dbReference type="EMBL" id="JYDR01000054">
    <property type="protein sequence ID" value="KRY71735.1"/>
    <property type="molecule type" value="Genomic_DNA"/>
</dbReference>
<name>A0A0V1IZ24_TRIPS</name>
<dbReference type="Proteomes" id="UP000054826">
    <property type="component" value="Unassembled WGS sequence"/>
</dbReference>
<comment type="caution">
    <text evidence="3">The sequence shown here is derived from an EMBL/GenBank/DDBJ whole genome shotgun (WGS) entry which is preliminary data.</text>
</comment>
<dbReference type="EMBL" id="JYDS01000064">
    <property type="protein sequence ID" value="KRZ27991.1"/>
    <property type="molecule type" value="Genomic_DNA"/>
</dbReference>
<evidence type="ECO:0000313" key="5">
    <source>
        <dbReference type="Proteomes" id="UP000054632"/>
    </source>
</evidence>